<dbReference type="Pfam" id="PF00067">
    <property type="entry name" value="p450"/>
    <property type="match status" value="1"/>
</dbReference>
<protein>
    <submittedName>
        <fullName evidence="1">Uncharacterized protein</fullName>
    </submittedName>
</protein>
<dbReference type="OrthoDB" id="3934656at2759"/>
<dbReference type="GO" id="GO:0020037">
    <property type="term" value="F:heme binding"/>
    <property type="evidence" value="ECO:0007669"/>
    <property type="project" value="InterPro"/>
</dbReference>
<evidence type="ECO:0000313" key="1">
    <source>
        <dbReference type="EMBL" id="OCK75068.1"/>
    </source>
</evidence>
<dbReference type="EMBL" id="KV745368">
    <property type="protein sequence ID" value="OCK75068.1"/>
    <property type="molecule type" value="Genomic_DNA"/>
</dbReference>
<accession>A0A8E2E0L5</accession>
<dbReference type="Proteomes" id="UP000250266">
    <property type="component" value="Unassembled WGS sequence"/>
</dbReference>
<evidence type="ECO:0000313" key="2">
    <source>
        <dbReference type="Proteomes" id="UP000250266"/>
    </source>
</evidence>
<dbReference type="GO" id="GO:0004497">
    <property type="term" value="F:monooxygenase activity"/>
    <property type="evidence" value="ECO:0007669"/>
    <property type="project" value="InterPro"/>
</dbReference>
<dbReference type="InterPro" id="IPR036396">
    <property type="entry name" value="Cyt_P450_sf"/>
</dbReference>
<organism evidence="1 2">
    <name type="scientific">Lepidopterella palustris CBS 459.81</name>
    <dbReference type="NCBI Taxonomy" id="1314670"/>
    <lineage>
        <taxon>Eukaryota</taxon>
        <taxon>Fungi</taxon>
        <taxon>Dikarya</taxon>
        <taxon>Ascomycota</taxon>
        <taxon>Pezizomycotina</taxon>
        <taxon>Dothideomycetes</taxon>
        <taxon>Pleosporomycetidae</taxon>
        <taxon>Mytilinidiales</taxon>
        <taxon>Argynnaceae</taxon>
        <taxon>Lepidopterella</taxon>
    </lineage>
</organism>
<name>A0A8E2E0L5_9PEZI</name>
<reference evidence="1 2" key="1">
    <citation type="journal article" date="2016" name="Nat. Commun.">
        <title>Ectomycorrhizal ecology is imprinted in the genome of the dominant symbiotic fungus Cenococcum geophilum.</title>
        <authorList>
            <consortium name="DOE Joint Genome Institute"/>
            <person name="Peter M."/>
            <person name="Kohler A."/>
            <person name="Ohm R.A."/>
            <person name="Kuo A."/>
            <person name="Krutzmann J."/>
            <person name="Morin E."/>
            <person name="Arend M."/>
            <person name="Barry K.W."/>
            <person name="Binder M."/>
            <person name="Choi C."/>
            <person name="Clum A."/>
            <person name="Copeland A."/>
            <person name="Grisel N."/>
            <person name="Haridas S."/>
            <person name="Kipfer T."/>
            <person name="LaButti K."/>
            <person name="Lindquist E."/>
            <person name="Lipzen A."/>
            <person name="Maire R."/>
            <person name="Meier B."/>
            <person name="Mihaltcheva S."/>
            <person name="Molinier V."/>
            <person name="Murat C."/>
            <person name="Poggeler S."/>
            <person name="Quandt C.A."/>
            <person name="Sperisen C."/>
            <person name="Tritt A."/>
            <person name="Tisserant E."/>
            <person name="Crous P.W."/>
            <person name="Henrissat B."/>
            <person name="Nehls U."/>
            <person name="Egli S."/>
            <person name="Spatafora J.W."/>
            <person name="Grigoriev I.V."/>
            <person name="Martin F.M."/>
        </authorList>
    </citation>
    <scope>NUCLEOTIDE SEQUENCE [LARGE SCALE GENOMIC DNA]</scope>
    <source>
        <strain evidence="1 2">CBS 459.81</strain>
    </source>
</reference>
<keyword evidence="2" id="KW-1185">Reference proteome</keyword>
<proteinExistence type="predicted"/>
<gene>
    <name evidence="1" type="ORF">K432DRAFT_409329</name>
</gene>
<dbReference type="SUPFAM" id="SSF48264">
    <property type="entry name" value="Cytochrome P450"/>
    <property type="match status" value="1"/>
</dbReference>
<dbReference type="InterPro" id="IPR001128">
    <property type="entry name" value="Cyt_P450"/>
</dbReference>
<sequence length="110" mass="12108">MLQLNICKERKHCGSIDRHVMAARHEESHFLQRDILNPSPLISKKALNAAIKESLRLHPPFPSSFSRTVALGVENAIPGFQPGPPIGTKVSVNLYVLALSTEIWGKDAAE</sequence>
<dbReference type="GO" id="GO:0005506">
    <property type="term" value="F:iron ion binding"/>
    <property type="evidence" value="ECO:0007669"/>
    <property type="project" value="InterPro"/>
</dbReference>
<dbReference type="GO" id="GO:0016705">
    <property type="term" value="F:oxidoreductase activity, acting on paired donors, with incorporation or reduction of molecular oxygen"/>
    <property type="evidence" value="ECO:0007669"/>
    <property type="project" value="InterPro"/>
</dbReference>
<dbReference type="Gene3D" id="1.10.630.10">
    <property type="entry name" value="Cytochrome P450"/>
    <property type="match status" value="1"/>
</dbReference>
<dbReference type="AlphaFoldDB" id="A0A8E2E0L5"/>